<evidence type="ECO:0000256" key="5">
    <source>
        <dbReference type="ARBA" id="ARBA00023274"/>
    </source>
</evidence>
<dbReference type="GO" id="GO:1990904">
    <property type="term" value="C:ribonucleoprotein complex"/>
    <property type="evidence" value="ECO:0007669"/>
    <property type="project" value="UniProtKB-KW"/>
</dbReference>
<dbReference type="InterPro" id="IPR036823">
    <property type="entry name" value="Ribosomal_uS7_dom_sf"/>
</dbReference>
<dbReference type="Gene3D" id="1.10.455.10">
    <property type="entry name" value="Ribosomal protein S7 domain"/>
    <property type="match status" value="1"/>
</dbReference>
<evidence type="ECO:0000313" key="10">
    <source>
        <dbReference type="Proteomes" id="UP000449547"/>
    </source>
</evidence>
<dbReference type="Pfam" id="PF00177">
    <property type="entry name" value="Ribosomal_S7"/>
    <property type="match status" value="1"/>
</dbReference>
<dbReference type="EMBL" id="SWFT01000027">
    <property type="protein sequence ID" value="KAA8907130.1"/>
    <property type="molecule type" value="Genomic_DNA"/>
</dbReference>
<dbReference type="VEuPathDB" id="FungiDB:DIURU_000814"/>
<dbReference type="FunFam" id="1.10.455.10:FF:000006">
    <property type="entry name" value="37S ribosomal protein S7, mitochondrial"/>
    <property type="match status" value="1"/>
</dbReference>
<evidence type="ECO:0000256" key="4">
    <source>
        <dbReference type="ARBA" id="ARBA00023128"/>
    </source>
</evidence>
<dbReference type="Proteomes" id="UP000449547">
    <property type="component" value="Unassembled WGS sequence"/>
</dbReference>
<evidence type="ECO:0000256" key="7">
    <source>
        <dbReference type="ARBA" id="ARBA00039306"/>
    </source>
</evidence>
<name>A0A642UWM7_DIURU</name>
<comment type="similarity">
    <text evidence="2">Belongs to the universal ribosomal protein uS7 family.</text>
</comment>
<dbReference type="InterPro" id="IPR047988">
    <property type="entry name" value="Ribosomal_uS7m_fungi"/>
</dbReference>
<dbReference type="GO" id="GO:0005840">
    <property type="term" value="C:ribosome"/>
    <property type="evidence" value="ECO:0007669"/>
    <property type="project" value="UniProtKB-KW"/>
</dbReference>
<dbReference type="GO" id="GO:0006412">
    <property type="term" value="P:translation"/>
    <property type="evidence" value="ECO:0007669"/>
    <property type="project" value="InterPro"/>
</dbReference>
<sequence>MLRSTLSLARAHGLRSSRVFYSTKPVSLTAQVMPLDKESVSEADVDEWLSAVQKLKKGKVQVETPTEVYLSQMTHPETFLEQKNEPTEAQLAEVAQYEGTPIPAREDPVVKALTNMIMRDGRKAKAEKVVQRALYMVYLRTRQNPVQLLTTTLDKLAPVVTTRVEKTGFAKNKVVPVPLTKKQRNRMAITWILDGASKKKSNDGAVRLAEEIVAAYEGKSSGYEKLAQMHRTAMQQRAYIKF</sequence>
<dbReference type="InterPro" id="IPR000235">
    <property type="entry name" value="Ribosomal_uS7"/>
</dbReference>
<dbReference type="PIRSF" id="PIRSF002122">
    <property type="entry name" value="RPS7p_RPS7a_RPS5e_RPS7o"/>
    <property type="match status" value="1"/>
</dbReference>
<dbReference type="GO" id="GO:0005739">
    <property type="term" value="C:mitochondrion"/>
    <property type="evidence" value="ECO:0007669"/>
    <property type="project" value="UniProtKB-SubCell"/>
</dbReference>
<dbReference type="SUPFAM" id="SSF47973">
    <property type="entry name" value="Ribosomal protein S7"/>
    <property type="match status" value="1"/>
</dbReference>
<evidence type="ECO:0000256" key="6">
    <source>
        <dbReference type="ARBA" id="ARBA00037226"/>
    </source>
</evidence>
<organism evidence="9 10">
    <name type="scientific">Diutina rugosa</name>
    <name type="common">Yeast</name>
    <name type="synonym">Candida rugosa</name>
    <dbReference type="NCBI Taxonomy" id="5481"/>
    <lineage>
        <taxon>Eukaryota</taxon>
        <taxon>Fungi</taxon>
        <taxon>Dikarya</taxon>
        <taxon>Ascomycota</taxon>
        <taxon>Saccharomycotina</taxon>
        <taxon>Pichiomycetes</taxon>
        <taxon>Debaryomycetaceae</taxon>
        <taxon>Diutina</taxon>
    </lineage>
</organism>
<gene>
    <name evidence="9" type="ORF">DIURU_000814</name>
</gene>
<dbReference type="AlphaFoldDB" id="A0A642UWM7"/>
<comment type="function">
    <text evidence="6">Component of the mitochondrial ribosome (mitoribosome), a dedicated translation machinery responsible for the synthesis of mitochondrial genome-encoded proteins, including at least some of the essential transmembrane subunits of the mitochondrial respiratory chain. The mitoribosomes are attached to the mitochondrial inner membrane and translation products are cotranslationally integrated into the membrane.</text>
</comment>
<dbReference type="GeneID" id="54779467"/>
<dbReference type="RefSeq" id="XP_034014481.1">
    <property type="nucleotide sequence ID" value="XM_034159104.1"/>
</dbReference>
<keyword evidence="10" id="KW-1185">Reference proteome</keyword>
<accession>A0A642UWM7</accession>
<dbReference type="OMA" id="KNRTVPY"/>
<protein>
    <recommendedName>
        <fullName evidence="7">Small ribosomal subunit protein uS7m</fullName>
    </recommendedName>
</protein>
<keyword evidence="4" id="KW-0496">Mitochondrion</keyword>
<reference evidence="9 10" key="1">
    <citation type="submission" date="2019-07" db="EMBL/GenBank/DDBJ databases">
        <title>Genome assembly of two rare yeast pathogens: Diutina rugosa and Trichomonascus ciferrii.</title>
        <authorList>
            <person name="Mixao V."/>
            <person name="Saus E."/>
            <person name="Hansen A."/>
            <person name="Lass-Flor C."/>
            <person name="Gabaldon T."/>
        </authorList>
    </citation>
    <scope>NUCLEOTIDE SEQUENCE [LARGE SCALE GENOMIC DNA]</scope>
    <source>
        <strain evidence="9 10">CBS 613</strain>
    </source>
</reference>
<dbReference type="PANTHER" id="PTHR11205">
    <property type="entry name" value="RIBOSOMAL PROTEIN S7"/>
    <property type="match status" value="1"/>
</dbReference>
<dbReference type="CDD" id="cd14868">
    <property type="entry name" value="uS7_Mitochondria_Fungi"/>
    <property type="match status" value="1"/>
</dbReference>
<keyword evidence="3" id="KW-0689">Ribosomal protein</keyword>
<evidence type="ECO:0000256" key="1">
    <source>
        <dbReference type="ARBA" id="ARBA00004173"/>
    </source>
</evidence>
<evidence type="ECO:0000256" key="3">
    <source>
        <dbReference type="ARBA" id="ARBA00022980"/>
    </source>
</evidence>
<dbReference type="InterPro" id="IPR023798">
    <property type="entry name" value="Ribosomal_uS7_dom"/>
</dbReference>
<proteinExistence type="inferred from homology"/>
<dbReference type="OrthoDB" id="9972728at2759"/>
<evidence type="ECO:0000259" key="8">
    <source>
        <dbReference type="Pfam" id="PF00177"/>
    </source>
</evidence>
<feature type="domain" description="Small ribosomal subunit protein uS7" evidence="8">
    <location>
        <begin position="98"/>
        <end position="237"/>
    </location>
</feature>
<keyword evidence="5" id="KW-0687">Ribonucleoprotein</keyword>
<comment type="subcellular location">
    <subcellularLocation>
        <location evidence="1">Mitochondrion</location>
    </subcellularLocation>
</comment>
<evidence type="ECO:0000313" key="9">
    <source>
        <dbReference type="EMBL" id="KAA8907130.1"/>
    </source>
</evidence>
<evidence type="ECO:0000256" key="2">
    <source>
        <dbReference type="ARBA" id="ARBA00007151"/>
    </source>
</evidence>
<comment type="caution">
    <text evidence="9">The sequence shown here is derived from an EMBL/GenBank/DDBJ whole genome shotgun (WGS) entry which is preliminary data.</text>
</comment>